<dbReference type="RefSeq" id="XP_016481436.1">
    <property type="nucleotide sequence ID" value="XM_016625950.1"/>
</dbReference>
<dbReference type="Pfam" id="PF07712">
    <property type="entry name" value="SURNod19"/>
    <property type="match status" value="1"/>
</dbReference>
<dbReference type="PANTHER" id="PTHR33390:SF1">
    <property type="entry name" value="STRESS UP-REGULATED NOD 19 PROTEIN"/>
    <property type="match status" value="1"/>
</dbReference>
<dbReference type="AlphaFoldDB" id="A0A1S4AXQ4"/>
<evidence type="ECO:0000313" key="4">
    <source>
        <dbReference type="RefSeq" id="XP_016481445.1"/>
    </source>
</evidence>
<evidence type="ECO:0008006" key="6">
    <source>
        <dbReference type="Google" id="ProtNLM"/>
    </source>
</evidence>
<dbReference type="STRING" id="4097.A0A1S4AXQ4"/>
<feature type="chain" id="PRO_5015069929" description="Stress up-regulated Nod 19 protein" evidence="1">
    <location>
        <begin position="26"/>
        <end position="473"/>
    </location>
</feature>
<accession>A0A1S4AXQ4</accession>
<evidence type="ECO:0000256" key="1">
    <source>
        <dbReference type="SAM" id="SignalP"/>
    </source>
</evidence>
<evidence type="ECO:0000313" key="5">
    <source>
        <dbReference type="RefSeq" id="XP_016481453.1"/>
    </source>
</evidence>
<dbReference type="RefSeq" id="XP_016481453.1">
    <property type="nucleotide sequence ID" value="XM_016625967.1"/>
</dbReference>
<keyword evidence="1" id="KW-0732">Signal</keyword>
<dbReference type="InterPro" id="IPR011692">
    <property type="entry name" value="Stress_up-reg_Nod19"/>
</dbReference>
<dbReference type="PANTHER" id="PTHR33390">
    <property type="entry name" value="STRESS UP-REGULATED NOD 19 PROTEIN"/>
    <property type="match status" value="1"/>
</dbReference>
<feature type="signal peptide" evidence="1">
    <location>
        <begin position="1"/>
        <end position="25"/>
    </location>
</feature>
<dbReference type="OMA" id="ETHCLVK"/>
<reference evidence="2 3" key="1">
    <citation type="submission" date="2025-04" db="UniProtKB">
        <authorList>
            <consortium name="RefSeq"/>
        </authorList>
    </citation>
    <scope>IDENTIFICATION</scope>
</reference>
<evidence type="ECO:0000313" key="3">
    <source>
        <dbReference type="RefSeq" id="XP_016481440.1"/>
    </source>
</evidence>
<evidence type="ECO:0000313" key="2">
    <source>
        <dbReference type="RefSeq" id="XP_016481436.1"/>
    </source>
</evidence>
<gene>
    <name evidence="2 3 4 5" type="primary">LOC107802436</name>
</gene>
<organism evidence="4">
    <name type="scientific">Nicotiana tabacum</name>
    <name type="common">Common tobacco</name>
    <dbReference type="NCBI Taxonomy" id="4097"/>
    <lineage>
        <taxon>Eukaryota</taxon>
        <taxon>Viridiplantae</taxon>
        <taxon>Streptophyta</taxon>
        <taxon>Embryophyta</taxon>
        <taxon>Tracheophyta</taxon>
        <taxon>Spermatophyta</taxon>
        <taxon>Magnoliopsida</taxon>
        <taxon>eudicotyledons</taxon>
        <taxon>Gunneridae</taxon>
        <taxon>Pentapetalae</taxon>
        <taxon>asterids</taxon>
        <taxon>lamiids</taxon>
        <taxon>Solanales</taxon>
        <taxon>Solanaceae</taxon>
        <taxon>Nicotianoideae</taxon>
        <taxon>Nicotianeae</taxon>
        <taxon>Nicotiana</taxon>
    </lineage>
</organism>
<sequence length="473" mass="52944">MTRKLKCQLLVLAVLLLIAISPSLQTRLRNEIKVKTSIFRSPKFVLEPGSVCNKFYYNIAFPKGHIAIKSFNAEVVDEALNPVPLHETYLHHWLVVRYYQRKGAKVTKYHGDLRFQKSDFIIASNSGMCEGDLYQYFGLGSETRRTETYVPDPYGIEIGNLGEVPPGYEERWLLNVHAIDTRGSEDRLGCTECRCDLYNVTKDEYNRDIGPDYIGGLRCCYDETRCRVEKGFQGHKRSLYLKYTIKYVDWDASFIPVKIYILDVTDTWRKPESTGLMSRHHCQIEYDVESCASAVANAGCVHKKKISVTLPNGGDVIYGVAHQHFSGTGSTLHGEDGRVICSSLPIYGEGKEPGNEAGYIVGMSTCYPKPGSVKISNGETLTLVSKYSSAQRHTGVMGLFYILVAEPPHKPRSILHSTDSTGEIVILHNAVRAIAGFGIAAVVAAAVTFQRQSGREEGYESYPNVRFFQSDFQ</sequence>
<dbReference type="RefSeq" id="XP_016481440.1">
    <property type="nucleotide sequence ID" value="XM_016625954.1"/>
</dbReference>
<proteinExistence type="predicted"/>
<dbReference type="PaxDb" id="4097-A0A1S4AXQ4"/>
<protein>
    <recommendedName>
        <fullName evidence="6">Stress up-regulated Nod 19 protein</fullName>
    </recommendedName>
</protein>
<dbReference type="KEGG" id="nta:107802436"/>
<dbReference type="OrthoDB" id="1923469at2759"/>
<dbReference type="RefSeq" id="XP_016481445.1">
    <property type="nucleotide sequence ID" value="XM_016625959.1"/>
</dbReference>
<name>A0A1S4AXQ4_TOBAC</name>